<dbReference type="Proteomes" id="UP000030401">
    <property type="component" value="Unassembled WGS sequence"/>
</dbReference>
<keyword evidence="2" id="KW-1185">Reference proteome</keyword>
<dbReference type="EMBL" id="AVPG01000033">
    <property type="protein sequence ID" value="KGX84692.1"/>
    <property type="molecule type" value="Genomic_DNA"/>
</dbReference>
<sequence length="175" mass="20124">MEIKNFYLKKEVYDLNDLIQNTESYIGGVNNQFLVEFIEENRDELIENGTLMVEGSIVFTSNYKGIGNIPIFDDLSSIYSYYLNAIEEYLDNGVGTFYYPSQPIEVVLKKEVGKKTKLTIDGDSLVVNEQVLIEALINNSQQFFDILLNQLKLKNYEHELTQIEAIKKCLLENGQ</sequence>
<name>A0A0A5HM33_9BACI</name>
<protein>
    <submittedName>
        <fullName evidence="1">Uncharacterized protein</fullName>
    </submittedName>
</protein>
<comment type="caution">
    <text evidence="1">The sequence shown here is derived from an EMBL/GenBank/DDBJ whole genome shotgun (WGS) entry which is preliminary data.</text>
</comment>
<reference evidence="1 2" key="1">
    <citation type="submission" date="2013-08" db="EMBL/GenBank/DDBJ databases">
        <authorList>
            <person name="Huang J."/>
            <person name="Wang G."/>
        </authorList>
    </citation>
    <scope>NUCLEOTIDE SEQUENCE [LARGE SCALE GENOMIC DNA]</scope>
    <source>
        <strain evidence="1 2">JSM 072002</strain>
    </source>
</reference>
<proteinExistence type="predicted"/>
<dbReference type="eggNOG" id="ENOG5032YP0">
    <property type="taxonomic scope" value="Bacteria"/>
</dbReference>
<gene>
    <name evidence="1" type="ORF">N784_12150</name>
</gene>
<evidence type="ECO:0000313" key="1">
    <source>
        <dbReference type="EMBL" id="KGX84692.1"/>
    </source>
</evidence>
<evidence type="ECO:0000313" key="2">
    <source>
        <dbReference type="Proteomes" id="UP000030401"/>
    </source>
</evidence>
<dbReference type="RefSeq" id="WP_036836105.1">
    <property type="nucleotide sequence ID" value="NZ_AVPG01000033.1"/>
</dbReference>
<dbReference type="AlphaFoldDB" id="A0A0A5HM33"/>
<organism evidence="1 2">
    <name type="scientific">Pontibacillus litoralis JSM 072002</name>
    <dbReference type="NCBI Taxonomy" id="1385512"/>
    <lineage>
        <taxon>Bacteria</taxon>
        <taxon>Bacillati</taxon>
        <taxon>Bacillota</taxon>
        <taxon>Bacilli</taxon>
        <taxon>Bacillales</taxon>
        <taxon>Bacillaceae</taxon>
        <taxon>Pontibacillus</taxon>
    </lineage>
</organism>
<dbReference type="OrthoDB" id="2088102at2"/>
<accession>A0A0A5HM33</accession>